<evidence type="ECO:0000256" key="1">
    <source>
        <dbReference type="SAM" id="MobiDB-lite"/>
    </source>
</evidence>
<reference evidence="2" key="1">
    <citation type="journal article" date="2020" name="Nat. Commun.">
        <title>Large-scale genome sequencing of mycorrhizal fungi provides insights into the early evolution of symbiotic traits.</title>
        <authorList>
            <person name="Miyauchi S."/>
            <person name="Kiss E."/>
            <person name="Kuo A."/>
            <person name="Drula E."/>
            <person name="Kohler A."/>
            <person name="Sanchez-Garcia M."/>
            <person name="Morin E."/>
            <person name="Andreopoulos B."/>
            <person name="Barry K.W."/>
            <person name="Bonito G."/>
            <person name="Buee M."/>
            <person name="Carver A."/>
            <person name="Chen C."/>
            <person name="Cichocki N."/>
            <person name="Clum A."/>
            <person name="Culley D."/>
            <person name="Crous P.W."/>
            <person name="Fauchery L."/>
            <person name="Girlanda M."/>
            <person name="Hayes R.D."/>
            <person name="Keri Z."/>
            <person name="LaButti K."/>
            <person name="Lipzen A."/>
            <person name="Lombard V."/>
            <person name="Magnuson J."/>
            <person name="Maillard F."/>
            <person name="Murat C."/>
            <person name="Nolan M."/>
            <person name="Ohm R.A."/>
            <person name="Pangilinan J."/>
            <person name="Pereira M.F."/>
            <person name="Perotto S."/>
            <person name="Peter M."/>
            <person name="Pfister S."/>
            <person name="Riley R."/>
            <person name="Sitrit Y."/>
            <person name="Stielow J.B."/>
            <person name="Szollosi G."/>
            <person name="Zifcakova L."/>
            <person name="Stursova M."/>
            <person name="Spatafora J.W."/>
            <person name="Tedersoo L."/>
            <person name="Vaario L.M."/>
            <person name="Yamada A."/>
            <person name="Yan M."/>
            <person name="Wang P."/>
            <person name="Xu J."/>
            <person name="Bruns T."/>
            <person name="Baldrian P."/>
            <person name="Vilgalys R."/>
            <person name="Dunand C."/>
            <person name="Henrissat B."/>
            <person name="Grigoriev I.V."/>
            <person name="Hibbett D."/>
            <person name="Nagy L.G."/>
            <person name="Martin F.M."/>
        </authorList>
    </citation>
    <scope>NUCLEOTIDE SEQUENCE</scope>
    <source>
        <strain evidence="2">UP504</strain>
    </source>
</reference>
<feature type="region of interest" description="Disordered" evidence="1">
    <location>
        <begin position="193"/>
        <end position="269"/>
    </location>
</feature>
<evidence type="ECO:0000313" key="2">
    <source>
        <dbReference type="EMBL" id="KAF9503527.1"/>
    </source>
</evidence>
<gene>
    <name evidence="2" type="ORF">BS47DRAFT_1402322</name>
</gene>
<keyword evidence="3" id="KW-1185">Reference proteome</keyword>
<dbReference type="OrthoDB" id="2758461at2759"/>
<feature type="compositionally biased region" description="Basic and acidic residues" evidence="1">
    <location>
        <begin position="193"/>
        <end position="203"/>
    </location>
</feature>
<dbReference type="EMBL" id="MU129341">
    <property type="protein sequence ID" value="KAF9503527.1"/>
    <property type="molecule type" value="Genomic_DNA"/>
</dbReference>
<name>A0A9P6DGS9_9AGAM</name>
<sequence>MSTTTYACMPGLHSRDTPRFKGKRILRFLVEYEFCATTAHLTSTQTIRQITCYCDTKSERFIESLHKYYEEDWDNFKSRLLEFYPSEEEKPYYKVDHLIKLIRKDRKLSSIEKFDNYICEFTVIATALEERKALSETDKYNYFWWGVKPMSFRNEIGNVLRNSKQWTDLTNPPPMEEATRAIKLRLKRDLYRVPNDETTHTVSDDEGSSSTTDSDESSDSEDLDEEPKRAKNKKGQLKPENKQKKDEVTTPKPAELSKAQESIDPMKSNIDDLAEKIGQLTLALGQLDPDKVA</sequence>
<feature type="compositionally biased region" description="Basic and acidic residues" evidence="1">
    <location>
        <begin position="237"/>
        <end position="249"/>
    </location>
</feature>
<organism evidence="2 3">
    <name type="scientific">Hydnum rufescens UP504</name>
    <dbReference type="NCBI Taxonomy" id="1448309"/>
    <lineage>
        <taxon>Eukaryota</taxon>
        <taxon>Fungi</taxon>
        <taxon>Dikarya</taxon>
        <taxon>Basidiomycota</taxon>
        <taxon>Agaricomycotina</taxon>
        <taxon>Agaricomycetes</taxon>
        <taxon>Cantharellales</taxon>
        <taxon>Hydnaceae</taxon>
        <taxon>Hydnum</taxon>
    </lineage>
</organism>
<comment type="caution">
    <text evidence="2">The sequence shown here is derived from an EMBL/GenBank/DDBJ whole genome shotgun (WGS) entry which is preliminary data.</text>
</comment>
<dbReference type="Proteomes" id="UP000886523">
    <property type="component" value="Unassembled WGS sequence"/>
</dbReference>
<accession>A0A9P6DGS9</accession>
<protein>
    <submittedName>
        <fullName evidence="2">Uncharacterized protein</fullName>
    </submittedName>
</protein>
<proteinExistence type="predicted"/>
<feature type="compositionally biased region" description="Acidic residues" evidence="1">
    <location>
        <begin position="213"/>
        <end position="225"/>
    </location>
</feature>
<dbReference type="AlphaFoldDB" id="A0A9P6DGS9"/>
<evidence type="ECO:0000313" key="3">
    <source>
        <dbReference type="Proteomes" id="UP000886523"/>
    </source>
</evidence>